<keyword evidence="5 9" id="KW-1133">Transmembrane helix</keyword>
<feature type="region of interest" description="Disordered" evidence="8">
    <location>
        <begin position="1"/>
        <end position="113"/>
    </location>
</feature>
<keyword evidence="6" id="KW-0406">Ion transport</keyword>
<evidence type="ECO:0000256" key="4">
    <source>
        <dbReference type="ARBA" id="ARBA00022692"/>
    </source>
</evidence>
<dbReference type="InterPro" id="IPR004713">
    <property type="entry name" value="CaH_exchang"/>
</dbReference>
<evidence type="ECO:0000256" key="9">
    <source>
        <dbReference type="SAM" id="Phobius"/>
    </source>
</evidence>
<dbReference type="OrthoDB" id="1699231at2759"/>
<feature type="transmembrane region" description="Helical" evidence="9">
    <location>
        <begin position="423"/>
        <end position="441"/>
    </location>
</feature>
<feature type="transmembrane region" description="Helical" evidence="9">
    <location>
        <begin position="523"/>
        <end position="544"/>
    </location>
</feature>
<feature type="transmembrane region" description="Helical" evidence="9">
    <location>
        <begin position="551"/>
        <end position="571"/>
    </location>
</feature>
<dbReference type="FunFam" id="1.20.1420.30:FF:000024">
    <property type="entry name" value="Calcium/proton exchanger, variant"/>
    <property type="match status" value="1"/>
</dbReference>
<protein>
    <submittedName>
        <fullName evidence="11">Vacuolar calcium ion transporter</fullName>
    </submittedName>
</protein>
<feature type="transmembrane region" description="Helical" evidence="9">
    <location>
        <begin position="177"/>
        <end position="195"/>
    </location>
</feature>
<feature type="transmembrane region" description="Helical" evidence="9">
    <location>
        <begin position="275"/>
        <end position="293"/>
    </location>
</feature>
<feature type="region of interest" description="Disordered" evidence="8">
    <location>
        <begin position="393"/>
        <end position="413"/>
    </location>
</feature>
<evidence type="ECO:0000256" key="8">
    <source>
        <dbReference type="SAM" id="MobiDB-lite"/>
    </source>
</evidence>
<evidence type="ECO:0000259" key="10">
    <source>
        <dbReference type="Pfam" id="PF01699"/>
    </source>
</evidence>
<comment type="similarity">
    <text evidence="2">Belongs to the Ca(2+):cation antiporter (CaCA) (TC 2.A.19) family.</text>
</comment>
<dbReference type="PANTHER" id="PTHR31503">
    <property type="entry name" value="VACUOLAR CALCIUM ION TRANSPORTER"/>
    <property type="match status" value="1"/>
</dbReference>
<feature type="domain" description="Sodium/calcium exchanger membrane region" evidence="10">
    <location>
        <begin position="427"/>
        <end position="564"/>
    </location>
</feature>
<dbReference type="GO" id="GO:0015369">
    <property type="term" value="F:calcium:proton antiporter activity"/>
    <property type="evidence" value="ECO:0007669"/>
    <property type="project" value="UniProtKB-ARBA"/>
</dbReference>
<keyword evidence="3" id="KW-0813">Transport</keyword>
<name>A0A5N5QJG4_9AGAM</name>
<evidence type="ECO:0000256" key="7">
    <source>
        <dbReference type="ARBA" id="ARBA00023136"/>
    </source>
</evidence>
<accession>A0A5N5QJG4</accession>
<feature type="compositionally biased region" description="Polar residues" evidence="8">
    <location>
        <begin position="1"/>
        <end position="10"/>
    </location>
</feature>
<dbReference type="PANTHER" id="PTHR31503:SF20">
    <property type="entry name" value="CA(2+)_H(+) EXCHANGER, PUTATIVE (EUROFUNG)-RELATED"/>
    <property type="match status" value="1"/>
</dbReference>
<dbReference type="InterPro" id="IPR044880">
    <property type="entry name" value="NCX_ion-bd_dom_sf"/>
</dbReference>
<dbReference type="GO" id="GO:0000329">
    <property type="term" value="C:fungal-type vacuole membrane"/>
    <property type="evidence" value="ECO:0007669"/>
    <property type="project" value="TreeGrafter"/>
</dbReference>
<dbReference type="GO" id="GO:0012505">
    <property type="term" value="C:endomembrane system"/>
    <property type="evidence" value="ECO:0007669"/>
    <property type="project" value="UniProtKB-SubCell"/>
</dbReference>
<feature type="transmembrane region" description="Helical" evidence="9">
    <location>
        <begin position="207"/>
        <end position="229"/>
    </location>
</feature>
<evidence type="ECO:0000313" key="11">
    <source>
        <dbReference type="EMBL" id="KAB5591880.1"/>
    </source>
</evidence>
<comment type="caution">
    <text evidence="11">The sequence shown here is derived from an EMBL/GenBank/DDBJ whole genome shotgun (WGS) entry which is preliminary data.</text>
</comment>
<comment type="subcellular location">
    <subcellularLocation>
        <location evidence="1">Endomembrane system</location>
        <topology evidence="1">Multi-pass membrane protein</topology>
    </subcellularLocation>
</comment>
<evidence type="ECO:0000256" key="1">
    <source>
        <dbReference type="ARBA" id="ARBA00004127"/>
    </source>
</evidence>
<feature type="transmembrane region" description="Helical" evidence="9">
    <location>
        <begin position="491"/>
        <end position="517"/>
    </location>
</feature>
<feature type="transmembrane region" description="Helical" evidence="9">
    <location>
        <begin position="461"/>
        <end position="484"/>
    </location>
</feature>
<dbReference type="AlphaFoldDB" id="A0A5N5QJG4"/>
<dbReference type="Proteomes" id="UP000383932">
    <property type="component" value="Unassembled WGS sequence"/>
</dbReference>
<evidence type="ECO:0000256" key="3">
    <source>
        <dbReference type="ARBA" id="ARBA00022448"/>
    </source>
</evidence>
<keyword evidence="4 9" id="KW-0812">Transmembrane</keyword>
<gene>
    <name evidence="11" type="ORF">CTheo_4668</name>
</gene>
<keyword evidence="7 9" id="KW-0472">Membrane</keyword>
<dbReference type="Gene3D" id="1.20.1420.30">
    <property type="entry name" value="NCX, central ion-binding region"/>
    <property type="match status" value="2"/>
</dbReference>
<dbReference type="InterPro" id="IPR004837">
    <property type="entry name" value="NaCa_Exmemb"/>
</dbReference>
<dbReference type="Pfam" id="PF01699">
    <property type="entry name" value="Na_Ca_ex"/>
    <property type="match status" value="2"/>
</dbReference>
<evidence type="ECO:0000256" key="2">
    <source>
        <dbReference type="ARBA" id="ARBA00008170"/>
    </source>
</evidence>
<dbReference type="EMBL" id="SSOP01000084">
    <property type="protein sequence ID" value="KAB5591880.1"/>
    <property type="molecule type" value="Genomic_DNA"/>
</dbReference>
<feature type="domain" description="Sodium/calcium exchanger membrane region" evidence="10">
    <location>
        <begin position="175"/>
        <end position="347"/>
    </location>
</feature>
<feature type="compositionally biased region" description="Basic and acidic residues" evidence="8">
    <location>
        <begin position="54"/>
        <end position="65"/>
    </location>
</feature>
<keyword evidence="12" id="KW-1185">Reference proteome</keyword>
<feature type="compositionally biased region" description="Low complexity" evidence="8">
    <location>
        <begin position="397"/>
        <end position="411"/>
    </location>
</feature>
<evidence type="ECO:0000313" key="12">
    <source>
        <dbReference type="Proteomes" id="UP000383932"/>
    </source>
</evidence>
<proteinExistence type="inferred from homology"/>
<feature type="transmembrane region" description="Helical" evidence="9">
    <location>
        <begin position="153"/>
        <end position="171"/>
    </location>
</feature>
<sequence length="579" mass="61939">MVSPPASTGPEQKEGFSVPEQVRPDSPKTTRTSGDGIRMYGNASTPANIGGNIDVERAESVRDVGDGGAGPDPGNGRVHRRRVRRHQDSSDNPRAPPARRRANSLPAAPMTGAHMTPKPNFNLALTKMLEPEQKLAPPPTWTMSAVNIFKYSYLNLLLVFVPVSWACHFTNQSPTIIFVFSFLAIIPLAALLGFATEELSLRVGQTLGGLLNATFGNAVELIIAILALVKGELRVVQASMLGSILSNCLLVLGMCFFAGGLRFHEQGYGIRAAQLNISLLCISVFSIVIPAAFHASLNSSTTVNGQTPGQAAGESQAIEEAHVLAISRGTSIILLVVYAAYLFFQLWTHAYIYTPEASAHHAAQTFEAGLDGPGAPTSRRVFHMPSLPSLPSIFHHSGSSSSSSTSISSTSTEEDETIPKLKIQATVILLATVTVLTGVTAEWLVDSIDGLTSGGNISREFVALILLPLVGNAAEHVTAVTVSVKNKLDLAITVAVGSSIQIALFVLPFLILLGWIIDQPLTLFFDIFETVVVFVSVLIINYAISDGKTNWLEGLVLMVIYVIIGLSVWYYPGAVSNER</sequence>
<organism evidence="11 12">
    <name type="scientific">Ceratobasidium theobromae</name>
    <dbReference type="NCBI Taxonomy" id="1582974"/>
    <lineage>
        <taxon>Eukaryota</taxon>
        <taxon>Fungi</taxon>
        <taxon>Dikarya</taxon>
        <taxon>Basidiomycota</taxon>
        <taxon>Agaricomycotina</taxon>
        <taxon>Agaricomycetes</taxon>
        <taxon>Cantharellales</taxon>
        <taxon>Ceratobasidiaceae</taxon>
        <taxon>Ceratobasidium</taxon>
    </lineage>
</organism>
<feature type="transmembrane region" description="Helical" evidence="9">
    <location>
        <begin position="241"/>
        <end position="263"/>
    </location>
</feature>
<evidence type="ECO:0000256" key="6">
    <source>
        <dbReference type="ARBA" id="ARBA00023065"/>
    </source>
</evidence>
<evidence type="ECO:0000256" key="5">
    <source>
        <dbReference type="ARBA" id="ARBA00022989"/>
    </source>
</evidence>
<feature type="transmembrane region" description="Helical" evidence="9">
    <location>
        <begin position="325"/>
        <end position="344"/>
    </location>
</feature>
<dbReference type="GO" id="GO:0006874">
    <property type="term" value="P:intracellular calcium ion homeostasis"/>
    <property type="evidence" value="ECO:0007669"/>
    <property type="project" value="TreeGrafter"/>
</dbReference>
<reference evidence="11 12" key="1">
    <citation type="journal article" date="2019" name="Fungal Biol. Biotechnol.">
        <title>Draft genome sequence of fastidious pathogen Ceratobasidium theobromae, which causes vascular-streak dieback in Theobroma cacao.</title>
        <authorList>
            <person name="Ali S.S."/>
            <person name="Asman A."/>
            <person name="Shao J."/>
            <person name="Firmansyah A.P."/>
            <person name="Susilo A.W."/>
            <person name="Rosmana A."/>
            <person name="McMahon P."/>
            <person name="Junaid M."/>
            <person name="Guest D."/>
            <person name="Kheng T.Y."/>
            <person name="Meinhardt L.W."/>
            <person name="Bailey B.A."/>
        </authorList>
    </citation>
    <scope>NUCLEOTIDE SEQUENCE [LARGE SCALE GENOMIC DNA]</scope>
    <source>
        <strain evidence="11 12">CT2</strain>
    </source>
</reference>